<feature type="compositionally biased region" description="Gly residues" evidence="1">
    <location>
        <begin position="19"/>
        <end position="30"/>
    </location>
</feature>
<feature type="compositionally biased region" description="Basic residues" evidence="1">
    <location>
        <begin position="31"/>
        <end position="49"/>
    </location>
</feature>
<reference evidence="2" key="1">
    <citation type="submission" date="2020-02" db="EMBL/GenBank/DDBJ databases">
        <authorList>
            <person name="Meier V. D."/>
        </authorList>
    </citation>
    <scope>NUCLEOTIDE SEQUENCE</scope>
    <source>
        <strain evidence="2">AVDCRST_MAG15</strain>
    </source>
</reference>
<feature type="non-terminal residue" evidence="2">
    <location>
        <position position="203"/>
    </location>
</feature>
<organism evidence="2">
    <name type="scientific">uncultured Rubellimicrobium sp</name>
    <dbReference type="NCBI Taxonomy" id="543078"/>
    <lineage>
        <taxon>Bacteria</taxon>
        <taxon>Pseudomonadati</taxon>
        <taxon>Pseudomonadota</taxon>
        <taxon>Alphaproteobacteria</taxon>
        <taxon>Rhodobacterales</taxon>
        <taxon>Roseobacteraceae</taxon>
        <taxon>Rubellimicrobium</taxon>
        <taxon>environmental samples</taxon>
    </lineage>
</organism>
<name>A0A6J4Q351_9RHOB</name>
<dbReference type="AlphaFoldDB" id="A0A6J4Q351"/>
<protein>
    <submittedName>
        <fullName evidence="2">Cobalamin synthase</fullName>
        <ecNumber evidence="2">2.7.8.26</ecNumber>
    </submittedName>
</protein>
<keyword evidence="2" id="KW-0808">Transferase</keyword>
<dbReference type="GO" id="GO:0051073">
    <property type="term" value="F:adenosylcobinamide-GDP ribazoletransferase activity"/>
    <property type="evidence" value="ECO:0007669"/>
    <property type="project" value="UniProtKB-EC"/>
</dbReference>
<accession>A0A6J4Q351</accession>
<feature type="non-terminal residue" evidence="2">
    <location>
        <position position="1"/>
    </location>
</feature>
<dbReference type="EC" id="2.7.8.26" evidence="2"/>
<feature type="compositionally biased region" description="Low complexity" evidence="1">
    <location>
        <begin position="115"/>
        <end position="141"/>
    </location>
</feature>
<evidence type="ECO:0000256" key="1">
    <source>
        <dbReference type="SAM" id="MobiDB-lite"/>
    </source>
</evidence>
<sequence length="203" mass="19737">GALGRGAGFGCDLGRVVSGRGGGGRTGGAGPRHRGAARGRARGQRGRSLGRRDTRTAAGNHEGQPHRQLRRAGADPVGADPLDGPDGAVGGRVGVVSPHRRGGDQPLADGGASLGAAPRTGRGAVAARGPPARSDASAGRSRGADGGADCRGLGGRGGGPCSAGGHGRLGADRAGAPGGPDRRHLRRRPATVGDGGPARLRGL</sequence>
<dbReference type="EMBL" id="CADCUU010000382">
    <property type="protein sequence ID" value="CAA9426781.1"/>
    <property type="molecule type" value="Genomic_DNA"/>
</dbReference>
<proteinExistence type="predicted"/>
<feature type="compositionally biased region" description="Gly residues" evidence="1">
    <location>
        <begin position="1"/>
        <end position="11"/>
    </location>
</feature>
<feature type="compositionally biased region" description="Gly residues" evidence="1">
    <location>
        <begin position="152"/>
        <end position="168"/>
    </location>
</feature>
<gene>
    <name evidence="2" type="ORF">AVDCRST_MAG15-2559</name>
</gene>
<feature type="region of interest" description="Disordered" evidence="1">
    <location>
        <begin position="1"/>
        <end position="203"/>
    </location>
</feature>
<evidence type="ECO:0000313" key="2">
    <source>
        <dbReference type="EMBL" id="CAA9426781.1"/>
    </source>
</evidence>